<feature type="binding site" evidence="4">
    <location>
        <position position="464"/>
    </location>
    <ligand>
        <name>ATP</name>
        <dbReference type="ChEBI" id="CHEBI:30616"/>
    </ligand>
</feature>
<sequence length="801" mass="92437">MIIYSIITKRQILLIKQVKGLIKTFPILQEGLIHKYLQHLFRILREFQTSIEEEVQLPIKIQIHIRVHQKFRIINLALQLIVNQYLICLMPINSQQEYLIILIYQSRGKIANYQVQKGLTQKVSSQEFALPVINKKNSISEIDIKNTQQRSHQSSILNHVLQSDILANQCSPPHPSQSNPKLRTTQQLYSQQTATSKILISQNKQIQQSPRFLDKISPYTNYKTDIAENDELAEYSKSESDPFDNQEISPLNLESDEQNLPSQRNMNAFYDGSTYSNQNRDIITIKGNRKSINISKGNFNDRVQQMVKESNQIQDISERSKRSQNKLNDSKNINNDTSGYQRSNVVLKKQSIPVLSTQDILQQNQFNPLNGDAQQPLKKIKQKTKKIDKKALQQQQRDNDIKKYFLANINSQLQFSNTEFSTPGSSSKFLEEYQLEEKSLLGSGGYAEVRLATHKKTGLLVAIKIYEKYKLIDPQIKQNLIREIKILSRLNHPNIMKLFESIDTLSHVYLINEYAKGLPLNDYVKSLDPQKLEEVDAQNILRQIFDALAYLHSKNMCHRDIKLENIIIDPETKIIKIIDFGFAVYSTKTLKLYCGTPTYMAPEIIAKKEYKGPPIDIWTSGIAFYIMLCGFFPFYAHTDRELGRKISQGIFHIPKELSEQSVKVLQKMLVVDPNQRASAAQILDDLNSLKDNQIQSIAQTERVDDSRLILEKKTSSQMILFEKHLDNGRGPIHKRSKPQLSPRSKTQFQCEPQILDEDTLQHLIKLGYSENDIKQNFNKETEMIGILYKRLLTLKSSNLPM</sequence>
<evidence type="ECO:0000313" key="9">
    <source>
        <dbReference type="Proteomes" id="UP000039865"/>
    </source>
</evidence>
<evidence type="ECO:0000256" key="3">
    <source>
        <dbReference type="ARBA" id="ARBA00022840"/>
    </source>
</evidence>
<keyword evidence="6" id="KW-0812">Transmembrane</keyword>
<evidence type="ECO:0000256" key="5">
    <source>
        <dbReference type="SAM" id="MobiDB-lite"/>
    </source>
</evidence>
<keyword evidence="2 4" id="KW-0547">Nucleotide-binding</keyword>
<reference evidence="8 9" key="1">
    <citation type="submission" date="2014-06" db="EMBL/GenBank/DDBJ databases">
        <authorList>
            <person name="Swart Estienne"/>
        </authorList>
    </citation>
    <scope>NUCLEOTIDE SEQUENCE [LARGE SCALE GENOMIC DNA]</scope>
    <source>
        <strain evidence="8 9">130c</strain>
    </source>
</reference>
<dbReference type="PROSITE" id="PS00107">
    <property type="entry name" value="PROTEIN_KINASE_ATP"/>
    <property type="match status" value="1"/>
</dbReference>
<dbReference type="PANTHER" id="PTHR24346">
    <property type="entry name" value="MAP/MICROTUBULE AFFINITY-REGULATING KINASE"/>
    <property type="match status" value="1"/>
</dbReference>
<dbReference type="GO" id="GO:0004674">
    <property type="term" value="F:protein serine/threonine kinase activity"/>
    <property type="evidence" value="ECO:0007669"/>
    <property type="project" value="TreeGrafter"/>
</dbReference>
<dbReference type="PROSITE" id="PS00108">
    <property type="entry name" value="PROTEIN_KINASE_ST"/>
    <property type="match status" value="1"/>
</dbReference>
<dbReference type="SMART" id="SM00220">
    <property type="entry name" value="S_TKc"/>
    <property type="match status" value="1"/>
</dbReference>
<dbReference type="GO" id="GO:0005524">
    <property type="term" value="F:ATP binding"/>
    <property type="evidence" value="ECO:0007669"/>
    <property type="project" value="UniProtKB-UniRule"/>
</dbReference>
<dbReference type="Gene3D" id="1.10.510.10">
    <property type="entry name" value="Transferase(Phosphotransferase) domain 1"/>
    <property type="match status" value="1"/>
</dbReference>
<feature type="domain" description="Protein kinase" evidence="7">
    <location>
        <begin position="435"/>
        <end position="689"/>
    </location>
</feature>
<feature type="transmembrane region" description="Helical" evidence="6">
    <location>
        <begin position="617"/>
        <end position="636"/>
    </location>
</feature>
<dbReference type="InterPro" id="IPR017441">
    <property type="entry name" value="Protein_kinase_ATP_BS"/>
</dbReference>
<keyword evidence="6" id="KW-0472">Membrane</keyword>
<dbReference type="FunFam" id="3.30.200.20:FF:000042">
    <property type="entry name" value="Aurora kinase A"/>
    <property type="match status" value="1"/>
</dbReference>
<protein>
    <submittedName>
        <fullName evidence="8">Protein kinase domain containing protein</fullName>
    </submittedName>
</protein>
<accession>A0A078BAC2</accession>
<evidence type="ECO:0000256" key="2">
    <source>
        <dbReference type="ARBA" id="ARBA00022741"/>
    </source>
</evidence>
<feature type="region of interest" description="Disordered" evidence="5">
    <location>
        <begin position="310"/>
        <end position="342"/>
    </location>
</feature>
<dbReference type="GO" id="GO:0035556">
    <property type="term" value="P:intracellular signal transduction"/>
    <property type="evidence" value="ECO:0007669"/>
    <property type="project" value="TreeGrafter"/>
</dbReference>
<dbReference type="AlphaFoldDB" id="A0A078BAC2"/>
<organism evidence="8 9">
    <name type="scientific">Stylonychia lemnae</name>
    <name type="common">Ciliate</name>
    <dbReference type="NCBI Taxonomy" id="5949"/>
    <lineage>
        <taxon>Eukaryota</taxon>
        <taxon>Sar</taxon>
        <taxon>Alveolata</taxon>
        <taxon>Ciliophora</taxon>
        <taxon>Intramacronucleata</taxon>
        <taxon>Spirotrichea</taxon>
        <taxon>Stichotrichia</taxon>
        <taxon>Sporadotrichida</taxon>
        <taxon>Oxytrichidae</taxon>
        <taxon>Stylonychinae</taxon>
        <taxon>Stylonychia</taxon>
    </lineage>
</organism>
<gene>
    <name evidence="8" type="primary">Contig2522.g2714</name>
    <name evidence="8" type="ORF">STYLEM_20504</name>
</gene>
<evidence type="ECO:0000256" key="4">
    <source>
        <dbReference type="PROSITE-ProRule" id="PRU10141"/>
    </source>
</evidence>
<evidence type="ECO:0000313" key="8">
    <source>
        <dbReference type="EMBL" id="CDW91349.1"/>
    </source>
</evidence>
<proteinExistence type="predicted"/>
<evidence type="ECO:0000256" key="6">
    <source>
        <dbReference type="SAM" id="Phobius"/>
    </source>
</evidence>
<keyword evidence="6" id="KW-1133">Transmembrane helix</keyword>
<dbReference type="InterPro" id="IPR011009">
    <property type="entry name" value="Kinase-like_dom_sf"/>
</dbReference>
<dbReference type="InterPro" id="IPR000719">
    <property type="entry name" value="Prot_kinase_dom"/>
</dbReference>
<dbReference type="EMBL" id="CCKQ01019328">
    <property type="protein sequence ID" value="CDW91349.1"/>
    <property type="molecule type" value="Genomic_DNA"/>
</dbReference>
<dbReference type="InterPro" id="IPR008271">
    <property type="entry name" value="Ser/Thr_kinase_AS"/>
</dbReference>
<dbReference type="GO" id="GO:0005737">
    <property type="term" value="C:cytoplasm"/>
    <property type="evidence" value="ECO:0007669"/>
    <property type="project" value="TreeGrafter"/>
</dbReference>
<dbReference type="Pfam" id="PF00069">
    <property type="entry name" value="Pkinase"/>
    <property type="match status" value="1"/>
</dbReference>
<dbReference type="FunFam" id="1.10.510.10:FF:000571">
    <property type="entry name" value="Maternal embryonic leucine zipper kinase"/>
    <property type="match status" value="1"/>
</dbReference>
<name>A0A078BAC2_STYLE</name>
<keyword evidence="8" id="KW-0808">Transferase</keyword>
<dbReference type="InParanoid" id="A0A078BAC2"/>
<evidence type="ECO:0000259" key="7">
    <source>
        <dbReference type="PROSITE" id="PS50011"/>
    </source>
</evidence>
<dbReference type="Proteomes" id="UP000039865">
    <property type="component" value="Unassembled WGS sequence"/>
</dbReference>
<dbReference type="SUPFAM" id="SSF56112">
    <property type="entry name" value="Protein kinase-like (PK-like)"/>
    <property type="match status" value="1"/>
</dbReference>
<keyword evidence="9" id="KW-1185">Reference proteome</keyword>
<evidence type="ECO:0000256" key="1">
    <source>
        <dbReference type="ARBA" id="ARBA00011245"/>
    </source>
</evidence>
<comment type="subunit">
    <text evidence="1">Monomer.</text>
</comment>
<feature type="compositionally biased region" description="Polar residues" evidence="5">
    <location>
        <begin position="325"/>
        <end position="342"/>
    </location>
</feature>
<dbReference type="PROSITE" id="PS50011">
    <property type="entry name" value="PROTEIN_KINASE_DOM"/>
    <property type="match status" value="1"/>
</dbReference>
<keyword evidence="8" id="KW-0418">Kinase</keyword>
<dbReference type="PANTHER" id="PTHR24346:SF30">
    <property type="entry name" value="MATERNAL EMBRYONIC LEUCINE ZIPPER KINASE"/>
    <property type="match status" value="1"/>
</dbReference>
<keyword evidence="3 4" id="KW-0067">ATP-binding</keyword>